<dbReference type="GO" id="GO:0015288">
    <property type="term" value="F:porin activity"/>
    <property type="evidence" value="ECO:0007669"/>
    <property type="project" value="UniProtKB-KW"/>
</dbReference>
<feature type="region of interest" description="Disordered" evidence="11">
    <location>
        <begin position="184"/>
        <end position="209"/>
    </location>
</feature>
<dbReference type="PRINTS" id="PR01021">
    <property type="entry name" value="OMPADOMAIN"/>
</dbReference>
<dbReference type="Gene3D" id="2.40.160.20">
    <property type="match status" value="1"/>
</dbReference>
<dbReference type="GO" id="GO:0046930">
    <property type="term" value="C:pore complex"/>
    <property type="evidence" value="ECO:0007669"/>
    <property type="project" value="UniProtKB-KW"/>
</dbReference>
<dbReference type="EMBL" id="VZQZ01000009">
    <property type="protein sequence ID" value="KAB0664307.1"/>
    <property type="molecule type" value="Genomic_DNA"/>
</dbReference>
<dbReference type="Pfam" id="PF00691">
    <property type="entry name" value="OmpA"/>
    <property type="match status" value="1"/>
</dbReference>
<evidence type="ECO:0000256" key="6">
    <source>
        <dbReference type="ARBA" id="ARBA00023065"/>
    </source>
</evidence>
<dbReference type="PROSITE" id="PS51123">
    <property type="entry name" value="OMPA_2"/>
    <property type="match status" value="1"/>
</dbReference>
<keyword evidence="9" id="KW-0998">Cell outer membrane</keyword>
<evidence type="ECO:0000256" key="12">
    <source>
        <dbReference type="SAM" id="SignalP"/>
    </source>
</evidence>
<dbReference type="InterPro" id="IPR027385">
    <property type="entry name" value="Beta-barrel_OMP"/>
</dbReference>
<reference evidence="14 15" key="1">
    <citation type="submission" date="2019-09" db="EMBL/GenBank/DDBJ databases">
        <title>Geobacter sp. Red96, a novel strain isolated from paddy soil.</title>
        <authorList>
            <person name="Xu Z."/>
            <person name="Masuda Y."/>
            <person name="Itoh H."/>
            <person name="Senoo K."/>
        </authorList>
    </citation>
    <scope>NUCLEOTIDE SEQUENCE [LARGE SCALE GENOMIC DNA]</scope>
    <source>
        <strain evidence="14 15">Red96</strain>
    </source>
</reference>
<sequence>MRKRLALVVVGSIAALATAASAGNKEGAFSLSPVIGGYTYDGVQHRDTTPVFGARLGYNFTKAFGVEGLFDYAHTESTRTAQKFDMYRYGGELLYHFFPDNNLVPYVAAGYAGLNFNDNKPQGAFDYGAGLKYFLTDNFALRGDVRHILYNFESKTINNVEYTVGAYIPFGGTAPVVKAVEAPAPAPAPTPEPPKAVEPPPVAPAPVAPTSSLSVAPTAITKGEPATLSWTSQNATACDIQPGIGAVQPQGSMSITPADNTDYTLTCTGAGGSVTSAAKVAVTAPVVVAKPVAKLCSPTTLGIQFDTAKSDIKPKYHDELKKVGDFLTENPGAKGVIEGHTDNVGSQKMNMDLSQRRAESVRSYIIKNFGIAPERISAKGYGPTKPVASNKTAAGKQKNRRIDANFTCDGK</sequence>
<dbReference type="SUPFAM" id="SSF103088">
    <property type="entry name" value="OmpA-like"/>
    <property type="match status" value="1"/>
</dbReference>
<evidence type="ECO:0000256" key="3">
    <source>
        <dbReference type="ARBA" id="ARBA00022452"/>
    </source>
</evidence>
<dbReference type="PANTHER" id="PTHR30329">
    <property type="entry name" value="STATOR ELEMENT OF FLAGELLAR MOTOR COMPLEX"/>
    <property type="match status" value="1"/>
</dbReference>
<dbReference type="InterPro" id="IPR030820">
    <property type="entry name" value="OMP_myx_plus_Proteobacteria"/>
</dbReference>
<dbReference type="InterPro" id="IPR011250">
    <property type="entry name" value="OMP/PagP_B-barrel"/>
</dbReference>
<evidence type="ECO:0000256" key="4">
    <source>
        <dbReference type="ARBA" id="ARBA00022692"/>
    </source>
</evidence>
<accession>A0A7J4ZNE5</accession>
<comment type="subcellular location">
    <subcellularLocation>
        <location evidence="1">Cell outer membrane</location>
        <topology evidence="1">Multi-pass membrane protein</topology>
    </subcellularLocation>
</comment>
<evidence type="ECO:0000256" key="5">
    <source>
        <dbReference type="ARBA" id="ARBA00022729"/>
    </source>
</evidence>
<dbReference type="NCBIfam" id="TIGR04565">
    <property type="entry name" value="OMP_myx_plus"/>
    <property type="match status" value="1"/>
</dbReference>
<dbReference type="InterPro" id="IPR006664">
    <property type="entry name" value="OMP_bac"/>
</dbReference>
<dbReference type="GO" id="GO:0009279">
    <property type="term" value="C:cell outer membrane"/>
    <property type="evidence" value="ECO:0007669"/>
    <property type="project" value="UniProtKB-SubCell"/>
</dbReference>
<evidence type="ECO:0000259" key="13">
    <source>
        <dbReference type="PROSITE" id="PS51123"/>
    </source>
</evidence>
<keyword evidence="8 10" id="KW-0472">Membrane</keyword>
<evidence type="ECO:0000313" key="15">
    <source>
        <dbReference type="Proteomes" id="UP000420562"/>
    </source>
</evidence>
<keyword evidence="4" id="KW-0812">Transmembrane</keyword>
<name>A0A7J4ZNE5_9BACT</name>
<evidence type="ECO:0000313" key="14">
    <source>
        <dbReference type="EMBL" id="KAB0664307.1"/>
    </source>
</evidence>
<keyword evidence="7" id="KW-0626">Porin</keyword>
<evidence type="ECO:0000256" key="11">
    <source>
        <dbReference type="SAM" id="MobiDB-lite"/>
    </source>
</evidence>
<proteinExistence type="predicted"/>
<feature type="domain" description="OmpA-like" evidence="13">
    <location>
        <begin position="292"/>
        <end position="410"/>
    </location>
</feature>
<dbReference type="Gene3D" id="3.30.1330.60">
    <property type="entry name" value="OmpA-like domain"/>
    <property type="match status" value="1"/>
</dbReference>
<dbReference type="InterPro" id="IPR036737">
    <property type="entry name" value="OmpA-like_sf"/>
</dbReference>
<keyword evidence="6" id="KW-0406">Ion transport</keyword>
<gene>
    <name evidence="14" type="ORF">F6V25_14160</name>
</gene>
<evidence type="ECO:0000256" key="9">
    <source>
        <dbReference type="ARBA" id="ARBA00023237"/>
    </source>
</evidence>
<keyword evidence="5 12" id="KW-0732">Signal</keyword>
<feature type="compositionally biased region" description="Pro residues" evidence="11">
    <location>
        <begin position="184"/>
        <end position="207"/>
    </location>
</feature>
<dbReference type="RefSeq" id="WP_151129223.1">
    <property type="nucleotide sequence ID" value="NZ_VZQZ01000009.1"/>
</dbReference>
<dbReference type="InterPro" id="IPR050330">
    <property type="entry name" value="Bact_OuterMem_StrucFunc"/>
</dbReference>
<protein>
    <submittedName>
        <fullName evidence="14">Outer membrane beta-barrel domain-containing protein</fullName>
    </submittedName>
</protein>
<dbReference type="CDD" id="cd07185">
    <property type="entry name" value="OmpA_C-like"/>
    <property type="match status" value="1"/>
</dbReference>
<evidence type="ECO:0000256" key="2">
    <source>
        <dbReference type="ARBA" id="ARBA00022448"/>
    </source>
</evidence>
<feature type="chain" id="PRO_5029878786" evidence="12">
    <location>
        <begin position="23"/>
        <end position="411"/>
    </location>
</feature>
<organism evidence="14 15">
    <name type="scientific">Oryzomonas japonica</name>
    <dbReference type="NCBI Taxonomy" id="2603858"/>
    <lineage>
        <taxon>Bacteria</taxon>
        <taxon>Pseudomonadati</taxon>
        <taxon>Thermodesulfobacteriota</taxon>
        <taxon>Desulfuromonadia</taxon>
        <taxon>Geobacterales</taxon>
        <taxon>Geobacteraceae</taxon>
        <taxon>Oryzomonas</taxon>
    </lineage>
</organism>
<keyword evidence="3" id="KW-1134">Transmembrane beta strand</keyword>
<evidence type="ECO:0000256" key="1">
    <source>
        <dbReference type="ARBA" id="ARBA00004571"/>
    </source>
</evidence>
<evidence type="ECO:0000256" key="7">
    <source>
        <dbReference type="ARBA" id="ARBA00023114"/>
    </source>
</evidence>
<dbReference type="GO" id="GO:0006811">
    <property type="term" value="P:monoatomic ion transport"/>
    <property type="evidence" value="ECO:0007669"/>
    <property type="project" value="UniProtKB-KW"/>
</dbReference>
<dbReference type="Proteomes" id="UP000420562">
    <property type="component" value="Unassembled WGS sequence"/>
</dbReference>
<dbReference type="Pfam" id="PF13505">
    <property type="entry name" value="OMP_b-brl"/>
    <property type="match status" value="1"/>
</dbReference>
<feature type="signal peptide" evidence="12">
    <location>
        <begin position="1"/>
        <end position="22"/>
    </location>
</feature>
<comment type="caution">
    <text evidence="14">The sequence shown here is derived from an EMBL/GenBank/DDBJ whole genome shotgun (WGS) entry which is preliminary data.</text>
</comment>
<dbReference type="AlphaFoldDB" id="A0A7J4ZNE5"/>
<evidence type="ECO:0000256" key="8">
    <source>
        <dbReference type="ARBA" id="ARBA00023136"/>
    </source>
</evidence>
<dbReference type="SUPFAM" id="SSF56925">
    <property type="entry name" value="OMPA-like"/>
    <property type="match status" value="1"/>
</dbReference>
<evidence type="ECO:0000256" key="10">
    <source>
        <dbReference type="PROSITE-ProRule" id="PRU00473"/>
    </source>
</evidence>
<keyword evidence="15" id="KW-1185">Reference proteome</keyword>
<dbReference type="PANTHER" id="PTHR30329:SF21">
    <property type="entry name" value="LIPOPROTEIN YIAD-RELATED"/>
    <property type="match status" value="1"/>
</dbReference>
<keyword evidence="2" id="KW-0813">Transport</keyword>
<dbReference type="InterPro" id="IPR006665">
    <property type="entry name" value="OmpA-like"/>
</dbReference>